<dbReference type="Proteomes" id="UP001263371">
    <property type="component" value="Unassembled WGS sequence"/>
</dbReference>
<proteinExistence type="predicted"/>
<keyword evidence="2" id="KW-1185">Reference proteome</keyword>
<reference evidence="1 2" key="1">
    <citation type="submission" date="2023-09" db="EMBL/GenBank/DDBJ databases">
        <title>Microbacterium fusihabitans sp. nov., Microbacterium phycihabitans sp. nov., and Microbacterium cervinum sp. nov., isolated from dried seaweeds of beach.</title>
        <authorList>
            <person name="Lee S.D."/>
        </authorList>
    </citation>
    <scope>NUCLEOTIDE SEQUENCE [LARGE SCALE GENOMIC DNA]</scope>
    <source>
        <strain evidence="1 2">KSW4-17</strain>
    </source>
</reference>
<name>A0ABU3T4U5_9MICO</name>
<dbReference type="EMBL" id="JAWDIS010000001">
    <property type="protein sequence ID" value="MDU0366399.1"/>
    <property type="molecule type" value="Genomic_DNA"/>
</dbReference>
<protein>
    <submittedName>
        <fullName evidence="1">Uncharacterized protein</fullName>
    </submittedName>
</protein>
<accession>A0ABU3T4U5</accession>
<dbReference type="RefSeq" id="WP_315993632.1">
    <property type="nucleotide sequence ID" value="NZ_JAWDIS010000001.1"/>
</dbReference>
<comment type="caution">
    <text evidence="1">The sequence shown here is derived from an EMBL/GenBank/DDBJ whole genome shotgun (WGS) entry which is preliminary data.</text>
</comment>
<evidence type="ECO:0000313" key="2">
    <source>
        <dbReference type="Proteomes" id="UP001263371"/>
    </source>
</evidence>
<evidence type="ECO:0000313" key="1">
    <source>
        <dbReference type="EMBL" id="MDU0366399.1"/>
    </source>
</evidence>
<organism evidence="1 2">
    <name type="scientific">Microbacterium galbum</name>
    <dbReference type="NCBI Taxonomy" id="3075994"/>
    <lineage>
        <taxon>Bacteria</taxon>
        <taxon>Bacillati</taxon>
        <taxon>Actinomycetota</taxon>
        <taxon>Actinomycetes</taxon>
        <taxon>Micrococcales</taxon>
        <taxon>Microbacteriaceae</taxon>
        <taxon>Microbacterium</taxon>
    </lineage>
</organism>
<sequence length="163" mass="17822">MSRTAEPGLRPSKQRRNLLIVVAFVCFLVIQGFFSFRVSPEPYPIIRMPGFQTAANSDGTVGATFVDAEVDLADGTSTPIDPSALMEPLRFSTAGPTLDYILGPKAETTLSEESISWLRDRARIVSGREDVTGIRLCWVSTTISIEDARVVESQPCAWKTVAL</sequence>
<gene>
    <name evidence="1" type="ORF">RWH45_04165</name>
</gene>